<comment type="catalytic activity">
    <reaction evidence="1">
        <text>ATP + protein L-histidine = ADP + protein N-phospho-L-histidine.</text>
        <dbReference type="EC" id="2.7.13.3"/>
    </reaction>
</comment>
<evidence type="ECO:0000313" key="8">
    <source>
        <dbReference type="EMBL" id="MDX5984065.1"/>
    </source>
</evidence>
<dbReference type="InterPro" id="IPR004358">
    <property type="entry name" value="Sig_transdc_His_kin-like_C"/>
</dbReference>
<dbReference type="SUPFAM" id="SSF47384">
    <property type="entry name" value="Homodimeric domain of signal transducing histidine kinase"/>
    <property type="match status" value="1"/>
</dbReference>
<keyword evidence="8" id="KW-0547">Nucleotide-binding</keyword>
<dbReference type="SUPFAM" id="SSF55874">
    <property type="entry name" value="ATPase domain of HSP90 chaperone/DNA topoisomerase II/histidine kinase"/>
    <property type="match status" value="1"/>
</dbReference>
<keyword evidence="5" id="KW-0472">Membrane</keyword>
<dbReference type="Pfam" id="PF05227">
    <property type="entry name" value="CHASE3"/>
    <property type="match status" value="1"/>
</dbReference>
<feature type="transmembrane region" description="Helical" evidence="5">
    <location>
        <begin position="198"/>
        <end position="220"/>
    </location>
</feature>
<sequence>MSGTVAEATEADAPGAAWRTVTLVVVAVLGALVLVALNLTLAEANRQRDRALKLQTHSYEVMILSANLAGTMAHAEAALGRYVISADTTLGQAYSADWQLAGQQLARLDQITHDNREQQVLLKQLRQAFEARREELSLTARSTLYGKNAQALALFYKTRESPSLTKIDTLLDQIGTQERTLLASRTGDAMSSVARSSAIASALSVFGVLLVLGAIALGWLTVTALGQRASARAEAEAERDRAVELEAAVARASAVLLAQESKLRQVQKMEAVGQLTGGIAHDFNNMLAVVLGGLELAKRQIDGDPAAARRHIDNAADGANRAAALTRQLLAFSREEALRSEPLEPVALVKGMSDLLDRTLGDGIKVTVNAANDAAWLVRSDRHQLENAVLNLAVNARDAMNGRGQLTITAAAETLAEGAVGTCRAGEYVALSVTDTGCGMTPELLERVFEPFFTTKPAGKGTGLGLSQVFAFVRQAEGEVGLRSEVGRGTTVTIYLPRYADGTVAEPHSENAAIDLPDTPTLDILVVEDDPRVLTATIGALRELGHRPVACSDPLAAPAALDQLAHVDLLMSDVLMPGQTGPEMVAALQHRHTDMAVLFVTGYAGEAGGEVEFGGHHVLRKPFTLAGLERAIAAALDARSARAAPTAVAAE</sequence>
<dbReference type="Gene3D" id="1.10.287.130">
    <property type="match status" value="1"/>
</dbReference>
<dbReference type="PROSITE" id="PS50110">
    <property type="entry name" value="RESPONSE_REGULATORY"/>
    <property type="match status" value="1"/>
</dbReference>
<dbReference type="Pfam" id="PF02518">
    <property type="entry name" value="HATPase_c"/>
    <property type="match status" value="1"/>
</dbReference>
<dbReference type="InterPro" id="IPR005467">
    <property type="entry name" value="His_kinase_dom"/>
</dbReference>
<evidence type="ECO:0000259" key="7">
    <source>
        <dbReference type="PROSITE" id="PS50110"/>
    </source>
</evidence>
<dbReference type="InterPro" id="IPR036890">
    <property type="entry name" value="HATPase_C_sf"/>
</dbReference>
<dbReference type="Pfam" id="PF00512">
    <property type="entry name" value="HisKA"/>
    <property type="match status" value="1"/>
</dbReference>
<dbReference type="RefSeq" id="WP_010403923.1">
    <property type="nucleotide sequence ID" value="NZ_JAWXXV010000001.1"/>
</dbReference>
<dbReference type="Proteomes" id="UP001279660">
    <property type="component" value="Unassembled WGS sequence"/>
</dbReference>
<dbReference type="InterPro" id="IPR036097">
    <property type="entry name" value="HisK_dim/P_sf"/>
</dbReference>
<proteinExistence type="predicted"/>
<dbReference type="PRINTS" id="PR00344">
    <property type="entry name" value="BCTRLSENSOR"/>
</dbReference>
<dbReference type="InterPro" id="IPR003594">
    <property type="entry name" value="HATPase_dom"/>
</dbReference>
<keyword evidence="5" id="KW-1133">Transmembrane helix</keyword>
<dbReference type="GO" id="GO:0005524">
    <property type="term" value="F:ATP binding"/>
    <property type="evidence" value="ECO:0007669"/>
    <property type="project" value="UniProtKB-KW"/>
</dbReference>
<name>A0ABU4PIR4_9SPHN</name>
<dbReference type="Pfam" id="PF00072">
    <property type="entry name" value="Response_reg"/>
    <property type="match status" value="1"/>
</dbReference>
<dbReference type="PANTHER" id="PTHR43065:SF42">
    <property type="entry name" value="TWO-COMPONENT SENSOR PPRA"/>
    <property type="match status" value="1"/>
</dbReference>
<evidence type="ECO:0000256" key="2">
    <source>
        <dbReference type="ARBA" id="ARBA00012438"/>
    </source>
</evidence>
<dbReference type="EMBL" id="JAWXXV010000001">
    <property type="protein sequence ID" value="MDX5984065.1"/>
    <property type="molecule type" value="Genomic_DNA"/>
</dbReference>
<dbReference type="EC" id="2.7.13.3" evidence="2"/>
<feature type="domain" description="Response regulatory" evidence="7">
    <location>
        <begin position="523"/>
        <end position="636"/>
    </location>
</feature>
<dbReference type="PANTHER" id="PTHR43065">
    <property type="entry name" value="SENSOR HISTIDINE KINASE"/>
    <property type="match status" value="1"/>
</dbReference>
<dbReference type="Gene3D" id="3.30.565.10">
    <property type="entry name" value="Histidine kinase-like ATPase, C-terminal domain"/>
    <property type="match status" value="1"/>
</dbReference>
<evidence type="ECO:0000256" key="1">
    <source>
        <dbReference type="ARBA" id="ARBA00000085"/>
    </source>
</evidence>
<dbReference type="InterPro" id="IPR007891">
    <property type="entry name" value="CHASE3"/>
</dbReference>
<evidence type="ECO:0000313" key="9">
    <source>
        <dbReference type="Proteomes" id="UP001279660"/>
    </source>
</evidence>
<dbReference type="InterPro" id="IPR011006">
    <property type="entry name" value="CheY-like_superfamily"/>
</dbReference>
<reference evidence="8 9" key="1">
    <citation type="submission" date="2023-11" db="EMBL/GenBank/DDBJ databases">
        <title>MicrobeMod: A computational toolkit for identifying prokaryotic methylation and restriction-modification with nanopore sequencing.</title>
        <authorList>
            <person name="Crits-Christoph A."/>
            <person name="Kang S.C."/>
            <person name="Lee H."/>
            <person name="Ostrov N."/>
        </authorList>
    </citation>
    <scope>NUCLEOTIDE SEQUENCE [LARGE SCALE GENOMIC DNA]</scope>
    <source>
        <strain evidence="8 9">ATCC 14820</strain>
    </source>
</reference>
<dbReference type="Gene3D" id="3.40.50.2300">
    <property type="match status" value="1"/>
</dbReference>
<dbReference type="SMART" id="SM00387">
    <property type="entry name" value="HATPase_c"/>
    <property type="match status" value="1"/>
</dbReference>
<feature type="modified residue" description="4-aspartylphosphate" evidence="4">
    <location>
        <position position="573"/>
    </location>
</feature>
<keyword evidence="9" id="KW-1185">Reference proteome</keyword>
<gene>
    <name evidence="8" type="ORF">SIL82_07320</name>
</gene>
<evidence type="ECO:0000256" key="3">
    <source>
        <dbReference type="ARBA" id="ARBA00022553"/>
    </source>
</evidence>
<organism evidence="8 9">
    <name type="scientific">Sphingomonas echinoides</name>
    <dbReference type="NCBI Taxonomy" id="59803"/>
    <lineage>
        <taxon>Bacteria</taxon>
        <taxon>Pseudomonadati</taxon>
        <taxon>Pseudomonadota</taxon>
        <taxon>Alphaproteobacteria</taxon>
        <taxon>Sphingomonadales</taxon>
        <taxon>Sphingomonadaceae</taxon>
        <taxon>Sphingomonas</taxon>
    </lineage>
</organism>
<keyword evidence="8" id="KW-0067">ATP-binding</keyword>
<dbReference type="InterPro" id="IPR001789">
    <property type="entry name" value="Sig_transdc_resp-reg_receiver"/>
</dbReference>
<keyword evidence="3 4" id="KW-0597">Phosphoprotein</keyword>
<keyword evidence="5" id="KW-0812">Transmembrane</keyword>
<accession>A0ABU4PIR4</accession>
<comment type="caution">
    <text evidence="8">The sequence shown here is derived from an EMBL/GenBank/DDBJ whole genome shotgun (WGS) entry which is preliminary data.</text>
</comment>
<protein>
    <recommendedName>
        <fullName evidence="2">histidine kinase</fullName>
        <ecNumber evidence="2">2.7.13.3</ecNumber>
    </recommendedName>
</protein>
<dbReference type="SMART" id="SM00448">
    <property type="entry name" value="REC"/>
    <property type="match status" value="1"/>
</dbReference>
<dbReference type="CDD" id="cd00082">
    <property type="entry name" value="HisKA"/>
    <property type="match status" value="1"/>
</dbReference>
<evidence type="ECO:0000256" key="4">
    <source>
        <dbReference type="PROSITE-ProRule" id="PRU00169"/>
    </source>
</evidence>
<feature type="domain" description="Histidine kinase" evidence="6">
    <location>
        <begin position="278"/>
        <end position="500"/>
    </location>
</feature>
<feature type="transmembrane region" description="Helical" evidence="5">
    <location>
        <begin position="20"/>
        <end position="41"/>
    </location>
</feature>
<evidence type="ECO:0000256" key="5">
    <source>
        <dbReference type="SAM" id="Phobius"/>
    </source>
</evidence>
<dbReference type="SMART" id="SM00388">
    <property type="entry name" value="HisKA"/>
    <property type="match status" value="1"/>
</dbReference>
<evidence type="ECO:0000259" key="6">
    <source>
        <dbReference type="PROSITE" id="PS50109"/>
    </source>
</evidence>
<dbReference type="SUPFAM" id="SSF52172">
    <property type="entry name" value="CheY-like"/>
    <property type="match status" value="1"/>
</dbReference>
<dbReference type="InterPro" id="IPR003661">
    <property type="entry name" value="HisK_dim/P_dom"/>
</dbReference>
<dbReference type="PROSITE" id="PS50109">
    <property type="entry name" value="HIS_KIN"/>
    <property type="match status" value="1"/>
</dbReference>